<sequence>MDFQTCTARIDTHCGTLAQQLRRAVLATGAALMLLASAAVQAEAAPSPAQSGATGAPAGAAASTLPASEIRDRLVHIGYRDLQEIRWADGLYKLKATSADGRAVKLYVDARSGTLVDVHTRR</sequence>
<proteinExistence type="predicted"/>
<dbReference type="RefSeq" id="WP_066472218.1">
    <property type="nucleotide sequence ID" value="NZ_BCNT01000003.1"/>
</dbReference>
<evidence type="ECO:0000313" key="3">
    <source>
        <dbReference type="EMBL" id="MFD2753095.1"/>
    </source>
</evidence>
<feature type="chain" id="PRO_5045419614" evidence="1">
    <location>
        <begin position="39"/>
        <end position="122"/>
    </location>
</feature>
<comment type="caution">
    <text evidence="3">The sequence shown here is derived from an EMBL/GenBank/DDBJ whole genome shotgun (WGS) entry which is preliminary data.</text>
</comment>
<evidence type="ECO:0000256" key="1">
    <source>
        <dbReference type="SAM" id="SignalP"/>
    </source>
</evidence>
<keyword evidence="4" id="KW-1185">Reference proteome</keyword>
<dbReference type="EMBL" id="JBHUMV010000001">
    <property type="protein sequence ID" value="MFD2753095.1"/>
    <property type="molecule type" value="Genomic_DNA"/>
</dbReference>
<evidence type="ECO:0000313" key="4">
    <source>
        <dbReference type="Proteomes" id="UP001597463"/>
    </source>
</evidence>
<name>A0ABW5UIP3_9BURK</name>
<accession>A0ABW5UIP3</accession>
<evidence type="ECO:0000259" key="2">
    <source>
        <dbReference type="Pfam" id="PF13670"/>
    </source>
</evidence>
<dbReference type="Pfam" id="PF13670">
    <property type="entry name" value="PepSY_2"/>
    <property type="match status" value="1"/>
</dbReference>
<dbReference type="Proteomes" id="UP001597463">
    <property type="component" value="Unassembled WGS sequence"/>
</dbReference>
<gene>
    <name evidence="3" type="ORF">ACFSW6_03275</name>
</gene>
<feature type="domain" description="PepSY" evidence="2">
    <location>
        <begin position="30"/>
        <end position="117"/>
    </location>
</feature>
<reference evidence="4" key="1">
    <citation type="journal article" date="2019" name="Int. J. Syst. Evol. Microbiol.">
        <title>The Global Catalogue of Microorganisms (GCM) 10K type strain sequencing project: providing services to taxonomists for standard genome sequencing and annotation.</title>
        <authorList>
            <consortium name="The Broad Institute Genomics Platform"/>
            <consortium name="The Broad Institute Genome Sequencing Center for Infectious Disease"/>
            <person name="Wu L."/>
            <person name="Ma J."/>
        </authorList>
    </citation>
    <scope>NUCLEOTIDE SEQUENCE [LARGE SCALE GENOMIC DNA]</scope>
    <source>
        <strain evidence="4">TISTR 1906</strain>
    </source>
</reference>
<organism evidence="3 4">
    <name type="scientific">Comamonas terrae</name>
    <dbReference type="NCBI Taxonomy" id="673548"/>
    <lineage>
        <taxon>Bacteria</taxon>
        <taxon>Pseudomonadati</taxon>
        <taxon>Pseudomonadota</taxon>
        <taxon>Betaproteobacteria</taxon>
        <taxon>Burkholderiales</taxon>
        <taxon>Comamonadaceae</taxon>
        <taxon>Comamonas</taxon>
    </lineage>
</organism>
<keyword evidence="1" id="KW-0732">Signal</keyword>
<protein>
    <submittedName>
        <fullName evidence="3">PepSY domain-containing protein</fullName>
    </submittedName>
</protein>
<dbReference type="InterPro" id="IPR025711">
    <property type="entry name" value="PepSY"/>
</dbReference>
<feature type="signal peptide" evidence="1">
    <location>
        <begin position="1"/>
        <end position="38"/>
    </location>
</feature>